<dbReference type="EMBL" id="LAZR01035223">
    <property type="protein sequence ID" value="KKL28080.1"/>
    <property type="molecule type" value="Genomic_DNA"/>
</dbReference>
<name>A0A0F9C1J5_9ZZZZ</name>
<keyword evidence="1" id="KW-1133">Transmembrane helix</keyword>
<reference evidence="2" key="1">
    <citation type="journal article" date="2015" name="Nature">
        <title>Complex archaea that bridge the gap between prokaryotes and eukaryotes.</title>
        <authorList>
            <person name="Spang A."/>
            <person name="Saw J.H."/>
            <person name="Jorgensen S.L."/>
            <person name="Zaremba-Niedzwiedzka K."/>
            <person name="Martijn J."/>
            <person name="Lind A.E."/>
            <person name="van Eijk R."/>
            <person name="Schleper C."/>
            <person name="Guy L."/>
            <person name="Ettema T.J."/>
        </authorList>
    </citation>
    <scope>NUCLEOTIDE SEQUENCE</scope>
</reference>
<evidence type="ECO:0000313" key="3">
    <source>
        <dbReference type="EMBL" id="KKL54541.1"/>
    </source>
</evidence>
<evidence type="ECO:0000256" key="1">
    <source>
        <dbReference type="SAM" id="Phobius"/>
    </source>
</evidence>
<dbReference type="EMBL" id="LAZR01031164">
    <property type="protein sequence ID" value="KKL54541.1"/>
    <property type="molecule type" value="Genomic_DNA"/>
</dbReference>
<comment type="caution">
    <text evidence="2">The sequence shown here is derived from an EMBL/GenBank/DDBJ whole genome shotgun (WGS) entry which is preliminary data.</text>
</comment>
<feature type="transmembrane region" description="Helical" evidence="1">
    <location>
        <begin position="12"/>
        <end position="44"/>
    </location>
</feature>
<gene>
    <name evidence="3" type="ORF">LCGC14_2264400</name>
    <name evidence="2" type="ORF">LCGC14_2378740</name>
</gene>
<protein>
    <submittedName>
        <fullName evidence="2">Uncharacterized protein</fullName>
    </submittedName>
</protein>
<keyword evidence="1" id="KW-0472">Membrane</keyword>
<proteinExistence type="predicted"/>
<accession>A0A0F9C1J5</accession>
<organism evidence="2">
    <name type="scientific">marine sediment metagenome</name>
    <dbReference type="NCBI Taxonomy" id="412755"/>
    <lineage>
        <taxon>unclassified sequences</taxon>
        <taxon>metagenomes</taxon>
        <taxon>ecological metagenomes</taxon>
    </lineage>
</organism>
<keyword evidence="1" id="KW-0812">Transmembrane</keyword>
<sequence>MTIGNGIAVAGIWLGVGLVGFSGAATGIPMVAVAVAAAFATLFISP</sequence>
<evidence type="ECO:0000313" key="2">
    <source>
        <dbReference type="EMBL" id="KKL28080.1"/>
    </source>
</evidence>
<dbReference type="AlphaFoldDB" id="A0A0F9C1J5"/>